<feature type="region of interest" description="Disordered" evidence="1">
    <location>
        <begin position="63"/>
        <end position="82"/>
    </location>
</feature>
<protein>
    <submittedName>
        <fullName evidence="2">Uncharacterized protein</fullName>
    </submittedName>
</protein>
<feature type="compositionally biased region" description="Polar residues" evidence="1">
    <location>
        <begin position="63"/>
        <end position="72"/>
    </location>
</feature>
<dbReference type="EMBL" id="BLLF01004243">
    <property type="protein sequence ID" value="GFH29220.1"/>
    <property type="molecule type" value="Genomic_DNA"/>
</dbReference>
<evidence type="ECO:0000313" key="2">
    <source>
        <dbReference type="EMBL" id="GFH29220.1"/>
    </source>
</evidence>
<proteinExistence type="predicted"/>
<name>A0A6A0A919_HAELA</name>
<dbReference type="AlphaFoldDB" id="A0A6A0A919"/>
<evidence type="ECO:0000256" key="1">
    <source>
        <dbReference type="SAM" id="MobiDB-lite"/>
    </source>
</evidence>
<dbReference type="Proteomes" id="UP000485058">
    <property type="component" value="Unassembled WGS sequence"/>
</dbReference>
<sequence>MAAAAGRGLWVCRSCVVTHTTMTSCAQCKTSSVGVPAGQPPQAAIRCIAGYIWYLFQGIQGSPSAAQATPTAGGSIPGLGPS</sequence>
<organism evidence="2 3">
    <name type="scientific">Haematococcus lacustris</name>
    <name type="common">Green alga</name>
    <name type="synonym">Haematococcus pluvialis</name>
    <dbReference type="NCBI Taxonomy" id="44745"/>
    <lineage>
        <taxon>Eukaryota</taxon>
        <taxon>Viridiplantae</taxon>
        <taxon>Chlorophyta</taxon>
        <taxon>core chlorophytes</taxon>
        <taxon>Chlorophyceae</taxon>
        <taxon>CS clade</taxon>
        <taxon>Chlamydomonadales</taxon>
        <taxon>Haematococcaceae</taxon>
        <taxon>Haematococcus</taxon>
    </lineage>
</organism>
<reference evidence="2 3" key="1">
    <citation type="submission" date="2020-02" db="EMBL/GenBank/DDBJ databases">
        <title>Draft genome sequence of Haematococcus lacustris strain NIES-144.</title>
        <authorList>
            <person name="Morimoto D."/>
            <person name="Nakagawa S."/>
            <person name="Yoshida T."/>
            <person name="Sawayama S."/>
        </authorList>
    </citation>
    <scope>NUCLEOTIDE SEQUENCE [LARGE SCALE GENOMIC DNA]</scope>
    <source>
        <strain evidence="2 3">NIES-144</strain>
    </source>
</reference>
<dbReference type="PROSITE" id="PS51257">
    <property type="entry name" value="PROKAR_LIPOPROTEIN"/>
    <property type="match status" value="1"/>
</dbReference>
<comment type="caution">
    <text evidence="2">The sequence shown here is derived from an EMBL/GenBank/DDBJ whole genome shotgun (WGS) entry which is preliminary data.</text>
</comment>
<gene>
    <name evidence="2" type="ORF">HaLaN_27852</name>
</gene>
<keyword evidence="3" id="KW-1185">Reference proteome</keyword>
<evidence type="ECO:0000313" key="3">
    <source>
        <dbReference type="Proteomes" id="UP000485058"/>
    </source>
</evidence>
<accession>A0A6A0A919</accession>